<evidence type="ECO:0000313" key="3">
    <source>
        <dbReference type="EMBL" id="KIC65632.1"/>
    </source>
</evidence>
<accession>A0A0B4DA65</accession>
<dbReference type="Proteomes" id="UP000031196">
    <property type="component" value="Unassembled WGS sequence"/>
</dbReference>
<feature type="region of interest" description="Disordered" evidence="1">
    <location>
        <begin position="1"/>
        <end position="31"/>
    </location>
</feature>
<feature type="transmembrane region" description="Helical" evidence="2">
    <location>
        <begin position="178"/>
        <end position="198"/>
    </location>
</feature>
<comment type="caution">
    <text evidence="3">The sequence shown here is derived from an EMBL/GenBank/DDBJ whole genome shotgun (WGS) entry which is preliminary data.</text>
</comment>
<proteinExistence type="predicted"/>
<dbReference type="RefSeq" id="WP_043454405.1">
    <property type="nucleotide sequence ID" value="NZ_JWTB01000030.1"/>
</dbReference>
<dbReference type="PANTHER" id="PTHR36844">
    <property type="entry name" value="PROTEASE PRSW"/>
    <property type="match status" value="1"/>
</dbReference>
<feature type="transmembrane region" description="Helical" evidence="2">
    <location>
        <begin position="311"/>
        <end position="331"/>
    </location>
</feature>
<name>A0A0B4DA65_PSEPS</name>
<gene>
    <name evidence="3" type="ORF">RM50_15265</name>
</gene>
<feature type="transmembrane region" description="Helical" evidence="2">
    <location>
        <begin position="103"/>
        <end position="126"/>
    </location>
</feature>
<sequence length="426" mass="46378">MPMYPQQPSPGLPEDPYQGPSAPLPQQTNPTWMGHVHPAHYRAAPGHQGQPLAGVFPPQAQGQVLHSARARNGLVGLTIAGGVLAFLSLFLVVPFLLSNTGAAGFVIGFLASLIPLSVVLAAVHIIDRWEPEPRRLLFFAFTWGAAVAVAVTLLIQPFFVIAFQFTDEPDLQTYMATVQAPVVEEFAKSLGLLILLLAARRQFDGPVDGVVFAFTIAGGFAFTENILYFGRAIAESASPASDFAQVFFLRGVMSPFAHALFTGTTGLIMGFAARRWHTGASIAAFFVGLLPAMFLHNRWNSMGQGFLLDYIVVQVPIFILAVGGIIFLRVAEKRLTRQRLLEYSAAGWFTPAEVQLLATRGGRRTALAWAADSGRKQQMKQFLKTATQLANTRQRILSGRDVPLHQAEERRQLQHILELRAAVAGG</sequence>
<protein>
    <submittedName>
        <fullName evidence="3">Membrane protein</fullName>
    </submittedName>
</protein>
<reference evidence="3 4" key="1">
    <citation type="submission" date="2014-12" db="EMBL/GenBank/DDBJ databases">
        <title>Genome sequencing of Arthrobacter phenanthrenivorans SWC37.</title>
        <authorList>
            <person name="Tan P.W."/>
            <person name="Chan K.-G."/>
        </authorList>
    </citation>
    <scope>NUCLEOTIDE SEQUENCE [LARGE SCALE GENOMIC DNA]</scope>
    <source>
        <strain evidence="3 4">SWC37</strain>
    </source>
</reference>
<feature type="transmembrane region" description="Helical" evidence="2">
    <location>
        <begin position="74"/>
        <end position="97"/>
    </location>
</feature>
<dbReference type="EMBL" id="JWTB01000030">
    <property type="protein sequence ID" value="KIC65632.1"/>
    <property type="molecule type" value="Genomic_DNA"/>
</dbReference>
<evidence type="ECO:0000256" key="1">
    <source>
        <dbReference type="SAM" id="MobiDB-lite"/>
    </source>
</evidence>
<feature type="transmembrane region" description="Helical" evidence="2">
    <location>
        <begin position="280"/>
        <end position="299"/>
    </location>
</feature>
<dbReference type="Pfam" id="PF13367">
    <property type="entry name" value="PrsW-protease"/>
    <property type="match status" value="1"/>
</dbReference>
<dbReference type="AlphaFoldDB" id="A0A0B4DA65"/>
<dbReference type="InterPro" id="IPR026898">
    <property type="entry name" value="PrsW"/>
</dbReference>
<dbReference type="PANTHER" id="PTHR36844:SF1">
    <property type="entry name" value="PROTEASE PRSW"/>
    <property type="match status" value="1"/>
</dbReference>
<feature type="transmembrane region" description="Helical" evidence="2">
    <location>
        <begin position="253"/>
        <end position="273"/>
    </location>
</feature>
<keyword evidence="2" id="KW-0812">Transmembrane</keyword>
<evidence type="ECO:0000313" key="4">
    <source>
        <dbReference type="Proteomes" id="UP000031196"/>
    </source>
</evidence>
<keyword evidence="2" id="KW-0472">Membrane</keyword>
<dbReference type="OrthoDB" id="9785431at2"/>
<feature type="transmembrane region" description="Helical" evidence="2">
    <location>
        <begin position="210"/>
        <end position="233"/>
    </location>
</feature>
<feature type="compositionally biased region" description="Pro residues" evidence="1">
    <location>
        <begin position="1"/>
        <end position="13"/>
    </location>
</feature>
<keyword evidence="2" id="KW-1133">Transmembrane helix</keyword>
<dbReference type="GO" id="GO:0008233">
    <property type="term" value="F:peptidase activity"/>
    <property type="evidence" value="ECO:0007669"/>
    <property type="project" value="InterPro"/>
</dbReference>
<organism evidence="3 4">
    <name type="scientific">Pseudarthrobacter phenanthrenivorans</name>
    <name type="common">Arthrobacter phenanthrenivorans</name>
    <dbReference type="NCBI Taxonomy" id="361575"/>
    <lineage>
        <taxon>Bacteria</taxon>
        <taxon>Bacillati</taxon>
        <taxon>Actinomycetota</taxon>
        <taxon>Actinomycetes</taxon>
        <taxon>Micrococcales</taxon>
        <taxon>Micrococcaceae</taxon>
        <taxon>Pseudarthrobacter</taxon>
    </lineage>
</organism>
<evidence type="ECO:0000256" key="2">
    <source>
        <dbReference type="SAM" id="Phobius"/>
    </source>
</evidence>
<feature type="transmembrane region" description="Helical" evidence="2">
    <location>
        <begin position="138"/>
        <end position="166"/>
    </location>
</feature>